<dbReference type="Pfam" id="PF01467">
    <property type="entry name" value="CTP_transf_like"/>
    <property type="match status" value="1"/>
</dbReference>
<feature type="domain" description="Cytidyltransferase-like" evidence="10">
    <location>
        <begin position="8"/>
        <end position="137"/>
    </location>
</feature>
<dbReference type="NCBIfam" id="TIGR01510">
    <property type="entry name" value="coaD_prev_kdtB"/>
    <property type="match status" value="1"/>
</dbReference>
<dbReference type="Proteomes" id="UP000190389">
    <property type="component" value="Unassembled WGS sequence"/>
</dbReference>
<dbReference type="NCBIfam" id="TIGR00125">
    <property type="entry name" value="cyt_tran_rel"/>
    <property type="match status" value="1"/>
</dbReference>
<dbReference type="SUPFAM" id="SSF52374">
    <property type="entry name" value="Nucleotidylyl transferase"/>
    <property type="match status" value="1"/>
</dbReference>
<dbReference type="STRING" id="171291.SAMN02745154_00211"/>
<keyword evidence="1" id="KW-0963">Cytoplasm</keyword>
<keyword evidence="3 11" id="KW-0548">Nucleotidyltransferase</keyword>
<gene>
    <name evidence="11" type="ORF">SAMN02745154_00211</name>
</gene>
<dbReference type="GO" id="GO:0015937">
    <property type="term" value="P:coenzyme A biosynthetic process"/>
    <property type="evidence" value="ECO:0007669"/>
    <property type="project" value="UniProtKB-UniRule"/>
</dbReference>
<sequence length="144" mass="16969">MQNKKIALYAGSFDPFHKGHEVIVQKALKLFDELYIVVTWNPDKDNKQQIENNYLALQEFYKDNNVIKVLKNNNKMTADLCKDLNIKWLVRSARNNNDYNYELELACGNKSLNHELETVLILPNCEDINYESRLIRHKEKINNV</sequence>
<dbReference type="RefSeq" id="WP_078746960.1">
    <property type="nucleotide sequence ID" value="NZ_CP137850.1"/>
</dbReference>
<dbReference type="GO" id="GO:0004595">
    <property type="term" value="F:pantetheine-phosphate adenylyltransferase activity"/>
    <property type="evidence" value="ECO:0007669"/>
    <property type="project" value="UniProtKB-UniRule"/>
</dbReference>
<dbReference type="EC" id="2.7.7.3" evidence="9"/>
<organism evidence="11 12">
    <name type="scientific">Mycoplasmopsis verecunda</name>
    <dbReference type="NCBI Taxonomy" id="171291"/>
    <lineage>
        <taxon>Bacteria</taxon>
        <taxon>Bacillati</taxon>
        <taxon>Mycoplasmatota</taxon>
        <taxon>Mycoplasmoidales</taxon>
        <taxon>Metamycoplasmataceae</taxon>
        <taxon>Mycoplasmopsis</taxon>
    </lineage>
</organism>
<dbReference type="OrthoDB" id="9806661at2"/>
<evidence type="ECO:0000256" key="4">
    <source>
        <dbReference type="ARBA" id="ARBA00022741"/>
    </source>
</evidence>
<dbReference type="PANTHER" id="PTHR21342:SF1">
    <property type="entry name" value="PHOSPHOPANTETHEINE ADENYLYLTRANSFERASE"/>
    <property type="match status" value="1"/>
</dbReference>
<dbReference type="EMBL" id="FUXF01000004">
    <property type="protein sequence ID" value="SJZ46348.1"/>
    <property type="molecule type" value="Genomic_DNA"/>
</dbReference>
<evidence type="ECO:0000256" key="8">
    <source>
        <dbReference type="ARBA" id="ARBA00029346"/>
    </source>
</evidence>
<comment type="catalytic activity">
    <reaction evidence="8">
        <text>(R)-4'-phosphopantetheine + ATP + H(+) = 3'-dephospho-CoA + diphosphate</text>
        <dbReference type="Rhea" id="RHEA:19801"/>
        <dbReference type="ChEBI" id="CHEBI:15378"/>
        <dbReference type="ChEBI" id="CHEBI:30616"/>
        <dbReference type="ChEBI" id="CHEBI:33019"/>
        <dbReference type="ChEBI" id="CHEBI:57328"/>
        <dbReference type="ChEBI" id="CHEBI:61723"/>
        <dbReference type="EC" id="2.7.7.3"/>
    </reaction>
</comment>
<proteinExistence type="predicted"/>
<evidence type="ECO:0000256" key="5">
    <source>
        <dbReference type="ARBA" id="ARBA00022840"/>
    </source>
</evidence>
<dbReference type="InterPro" id="IPR001980">
    <property type="entry name" value="PPAT"/>
</dbReference>
<protein>
    <recommendedName>
        <fullName evidence="9">Pantetheine-phosphate adenylyltransferase</fullName>
        <ecNumber evidence="9">2.7.7.3</ecNumber>
    </recommendedName>
</protein>
<dbReference type="AlphaFoldDB" id="A0A1T4KVG0"/>
<evidence type="ECO:0000256" key="6">
    <source>
        <dbReference type="ARBA" id="ARBA00022842"/>
    </source>
</evidence>
<dbReference type="InterPro" id="IPR014729">
    <property type="entry name" value="Rossmann-like_a/b/a_fold"/>
</dbReference>
<evidence type="ECO:0000256" key="9">
    <source>
        <dbReference type="NCBIfam" id="TIGR01510"/>
    </source>
</evidence>
<keyword evidence="2 11" id="KW-0808">Transferase</keyword>
<evidence type="ECO:0000259" key="10">
    <source>
        <dbReference type="Pfam" id="PF01467"/>
    </source>
</evidence>
<evidence type="ECO:0000256" key="1">
    <source>
        <dbReference type="ARBA" id="ARBA00022490"/>
    </source>
</evidence>
<evidence type="ECO:0000313" key="12">
    <source>
        <dbReference type="Proteomes" id="UP000190389"/>
    </source>
</evidence>
<keyword evidence="6" id="KW-0460">Magnesium</keyword>
<evidence type="ECO:0000256" key="2">
    <source>
        <dbReference type="ARBA" id="ARBA00022679"/>
    </source>
</evidence>
<keyword evidence="7" id="KW-0173">Coenzyme A biosynthesis</keyword>
<keyword evidence="4" id="KW-0547">Nucleotide-binding</keyword>
<dbReference type="Gene3D" id="3.40.50.620">
    <property type="entry name" value="HUPs"/>
    <property type="match status" value="1"/>
</dbReference>
<keyword evidence="12" id="KW-1185">Reference proteome</keyword>
<dbReference type="PRINTS" id="PR01020">
    <property type="entry name" value="LPSBIOSNTHSS"/>
</dbReference>
<evidence type="ECO:0000313" key="11">
    <source>
        <dbReference type="EMBL" id="SJZ46348.1"/>
    </source>
</evidence>
<reference evidence="12" key="1">
    <citation type="submission" date="2017-02" db="EMBL/GenBank/DDBJ databases">
        <authorList>
            <person name="Varghese N."/>
            <person name="Submissions S."/>
        </authorList>
    </citation>
    <scope>NUCLEOTIDE SEQUENCE [LARGE SCALE GENOMIC DNA]</scope>
    <source>
        <strain evidence="12">ATCC 27862</strain>
    </source>
</reference>
<dbReference type="GO" id="GO:0005524">
    <property type="term" value="F:ATP binding"/>
    <property type="evidence" value="ECO:0007669"/>
    <property type="project" value="UniProtKB-KW"/>
</dbReference>
<dbReference type="InterPro" id="IPR004821">
    <property type="entry name" value="Cyt_trans-like"/>
</dbReference>
<evidence type="ECO:0000256" key="7">
    <source>
        <dbReference type="ARBA" id="ARBA00022993"/>
    </source>
</evidence>
<accession>A0A1T4KVG0</accession>
<keyword evidence="5" id="KW-0067">ATP-binding</keyword>
<evidence type="ECO:0000256" key="3">
    <source>
        <dbReference type="ARBA" id="ARBA00022695"/>
    </source>
</evidence>
<dbReference type="PANTHER" id="PTHR21342">
    <property type="entry name" value="PHOSPHOPANTETHEINE ADENYLYLTRANSFERASE"/>
    <property type="match status" value="1"/>
</dbReference>
<name>A0A1T4KVG0_9BACT</name>